<dbReference type="Pfam" id="PF04122">
    <property type="entry name" value="CW_binding_2"/>
    <property type="match status" value="3"/>
</dbReference>
<evidence type="ECO:0000313" key="3">
    <source>
        <dbReference type="Proteomes" id="UP001141183"/>
    </source>
</evidence>
<dbReference type="RefSeq" id="WP_272469932.1">
    <property type="nucleotide sequence ID" value="NZ_JAMRYU010000001.1"/>
</dbReference>
<sequence>MKRLISTIIVLLFFIPSIQPLADSKTETENIYNYMMQNSTSLGVDNINGELDTSNTALMSNGATKTINNIVVLIRFKGENEFMNVEKSEQLNDSYNMFNDFNNDRLADEGSISLNSYINDLTYGEIKVDSYFYPKENNTFLSIEAPQTREYYEKYVAGSKEEEVFIKWAFDSIKNNINLSANELDKNGDGEIDVVTFLCTGASVTNNMLWPHETKFIGDSSLNGKRLGNYNLINIGTDENNMFNKNLLRVAIHEFLHVFNYPDLYRYYYRGNPVGEWDVMANTDGYGQLPLVYTRNFYSNLNINIGEIKSDGIYTVKYSQSSNKNDIVAFKIKSPLSEKEYFMVEFRKKSGNWDSTLPGSGLIVYRINENVNPYLGNRNGYPDHIYVFRNDDVNSTYASGNTKTAFLSQEIGRTSIGSSDLKSGFISNSLYFDNGQNSGIVISEVGSANGNEISFKVTFPKENNEVKFTSIIGSDRYDTAAKLSSSNFISSDTVVIVNGLELADGLAVTPLATYLKAPILLVENNNIPSEVINEIKRLGAKKVIIAGGEGVVSKNVQLQLNKFGISNIIRLAGKNRYETSLQIAKYIDSNCYDIENIVLANGYAEADAMSIAAVSGRDRMPIILSETNILNSNTYNWLKSKGLKNAYIIGGNGVISDKLLNEINSITLLDIRENRLGGKDRYKTNAIVIDRFYGNEISKVYASKGLELVDALSAGPIVANNNGAIVLCDSNLDIDQNIVLKKRQSNEIIQIGGGVSFNSIYSLKYVLK</sequence>
<reference evidence="2" key="1">
    <citation type="submission" date="2022-05" db="EMBL/GenBank/DDBJ databases">
        <title>Draft genome sequence of Clostridium tertium strain CP3 isolated from Peru.</title>
        <authorList>
            <person name="Hurtado R."/>
            <person name="Lima L."/>
            <person name="Sousa T."/>
            <person name="Jaiswal A.K."/>
            <person name="Tiwari S."/>
            <person name="Maturrano L."/>
            <person name="Brenig B."/>
            <person name="Azevedo V."/>
        </authorList>
    </citation>
    <scope>NUCLEOTIDE SEQUENCE</scope>
    <source>
        <strain evidence="2">CP3</strain>
    </source>
</reference>
<feature type="chain" id="PRO_5040826441" evidence="1">
    <location>
        <begin position="23"/>
        <end position="768"/>
    </location>
</feature>
<organism evidence="2 3">
    <name type="scientific">Clostridium tertium</name>
    <dbReference type="NCBI Taxonomy" id="1559"/>
    <lineage>
        <taxon>Bacteria</taxon>
        <taxon>Bacillati</taxon>
        <taxon>Bacillota</taxon>
        <taxon>Clostridia</taxon>
        <taxon>Eubacteriales</taxon>
        <taxon>Clostridiaceae</taxon>
        <taxon>Clostridium</taxon>
    </lineage>
</organism>
<proteinExistence type="predicted"/>
<dbReference type="Gene3D" id="3.40.50.12090">
    <property type="match status" value="2"/>
</dbReference>
<comment type="caution">
    <text evidence="2">The sequence shown here is derived from an EMBL/GenBank/DDBJ whole genome shotgun (WGS) entry which is preliminary data.</text>
</comment>
<dbReference type="InterPro" id="IPR007253">
    <property type="entry name" value="Cell_wall-bd_2"/>
</dbReference>
<keyword evidence="1" id="KW-0732">Signal</keyword>
<dbReference type="EMBL" id="JAMRYU010000001">
    <property type="protein sequence ID" value="MDC4238560.1"/>
    <property type="molecule type" value="Genomic_DNA"/>
</dbReference>
<keyword evidence="3" id="KW-1185">Reference proteome</keyword>
<evidence type="ECO:0000313" key="2">
    <source>
        <dbReference type="EMBL" id="MDC4238560.1"/>
    </source>
</evidence>
<dbReference type="PANTHER" id="PTHR41775">
    <property type="entry name" value="SECRETED PROTEIN-RELATED"/>
    <property type="match status" value="1"/>
</dbReference>
<feature type="signal peptide" evidence="1">
    <location>
        <begin position="1"/>
        <end position="22"/>
    </location>
</feature>
<dbReference type="AlphaFoldDB" id="A0A9X3XFS2"/>
<dbReference type="PANTHER" id="PTHR41775:SF1">
    <property type="entry name" value="PEPTIDASE M6-LIKE DOMAIN-CONTAINING PROTEIN"/>
    <property type="match status" value="1"/>
</dbReference>
<name>A0A9X3XFS2_9CLOT</name>
<protein>
    <submittedName>
        <fullName evidence="2">Cell wall-binding repeat-containing protein</fullName>
    </submittedName>
</protein>
<accession>A0A9X3XFS2</accession>
<evidence type="ECO:0000256" key="1">
    <source>
        <dbReference type="SAM" id="SignalP"/>
    </source>
</evidence>
<dbReference type="Proteomes" id="UP001141183">
    <property type="component" value="Unassembled WGS sequence"/>
</dbReference>
<gene>
    <name evidence="2" type="ORF">NE398_00020</name>
</gene>